<dbReference type="RefSeq" id="WP_152758718.1">
    <property type="nucleotide sequence ID" value="NZ_WHLY01000002.1"/>
</dbReference>
<evidence type="ECO:0000256" key="1">
    <source>
        <dbReference type="ARBA" id="ARBA00022630"/>
    </source>
</evidence>
<dbReference type="PRINTS" id="PR00368">
    <property type="entry name" value="FADPNR"/>
</dbReference>
<keyword evidence="2" id="KW-0560">Oxidoreductase</keyword>
<accession>A0A7C9BGZ3</accession>
<sequence length="335" mass="37876">MHLHDVIIIGGGPCGLAMGIEAAKSGLDHLILEKGSVTESIRRYPKRMRFFSTAENIEIGGIPFPISGVKANRDEALQYYRKVAGYYHLNFKLFVEVDRAEKQDDGTFFVYTTTGETFHAKNVVLATGYFDIPRLLNIPGEDLPHVSHYYDEPFRYSYTNVVIVGGSNSAVEAALELYRHDVNITIVHKEEDFRRTVKYWLVPDVKNRVKEGKINTRFNSIAKAIEADRILIENTVTGEQEWLPANFVFLLVGYIPDEHLLHRCGVELDPASKVPVYDRETFETNVPGLYLCGTVMAGVFTEKVFIENGRDHAAAIADHLSGREVRVVKELIERI</sequence>
<dbReference type="InterPro" id="IPR023856">
    <property type="entry name" value="Bdr"/>
</dbReference>
<dbReference type="NCBIfam" id="TIGR04018">
    <property type="entry name" value="Bthiol_YpdA"/>
    <property type="match status" value="1"/>
</dbReference>
<dbReference type="GO" id="GO:0016491">
    <property type="term" value="F:oxidoreductase activity"/>
    <property type="evidence" value="ECO:0007669"/>
    <property type="project" value="UniProtKB-KW"/>
</dbReference>
<dbReference type="Proteomes" id="UP000479293">
    <property type="component" value="Unassembled WGS sequence"/>
</dbReference>
<evidence type="ECO:0000313" key="3">
    <source>
        <dbReference type="EMBL" id="MPR33457.1"/>
    </source>
</evidence>
<dbReference type="Gene3D" id="3.50.50.60">
    <property type="entry name" value="FAD/NAD(P)-binding domain"/>
    <property type="match status" value="2"/>
</dbReference>
<gene>
    <name evidence="3" type="primary">ypdA</name>
    <name evidence="3" type="ORF">GBK04_08790</name>
</gene>
<dbReference type="PANTHER" id="PTHR48105">
    <property type="entry name" value="THIOREDOXIN REDUCTASE 1-RELATED-RELATED"/>
    <property type="match status" value="1"/>
</dbReference>
<dbReference type="SUPFAM" id="SSF51905">
    <property type="entry name" value="FAD/NAD(P)-binding domain"/>
    <property type="match status" value="1"/>
</dbReference>
<dbReference type="Pfam" id="PF13738">
    <property type="entry name" value="Pyr_redox_3"/>
    <property type="match status" value="1"/>
</dbReference>
<comment type="caution">
    <text evidence="3">The sequence shown here is derived from an EMBL/GenBank/DDBJ whole genome shotgun (WGS) entry which is preliminary data.</text>
</comment>
<dbReference type="EMBL" id="WHLY01000002">
    <property type="protein sequence ID" value="MPR33457.1"/>
    <property type="molecule type" value="Genomic_DNA"/>
</dbReference>
<dbReference type="InterPro" id="IPR036188">
    <property type="entry name" value="FAD/NAD-bd_sf"/>
</dbReference>
<organism evidence="3 4">
    <name type="scientific">Salmonirosea aquatica</name>
    <dbReference type="NCBI Taxonomy" id="2654236"/>
    <lineage>
        <taxon>Bacteria</taxon>
        <taxon>Pseudomonadati</taxon>
        <taxon>Bacteroidota</taxon>
        <taxon>Cytophagia</taxon>
        <taxon>Cytophagales</taxon>
        <taxon>Spirosomataceae</taxon>
        <taxon>Salmonirosea</taxon>
    </lineage>
</organism>
<keyword evidence="4" id="KW-1185">Reference proteome</keyword>
<dbReference type="InterPro" id="IPR050097">
    <property type="entry name" value="Ferredoxin-NADP_redctase_2"/>
</dbReference>
<evidence type="ECO:0000256" key="2">
    <source>
        <dbReference type="ARBA" id="ARBA00023002"/>
    </source>
</evidence>
<dbReference type="PRINTS" id="PR00469">
    <property type="entry name" value="PNDRDTASEII"/>
</dbReference>
<reference evidence="3 4" key="1">
    <citation type="submission" date="2019-10" db="EMBL/GenBank/DDBJ databases">
        <title>Draft Genome Sequence of Cytophagaceae sp. SJW1-29.</title>
        <authorList>
            <person name="Choi A."/>
        </authorList>
    </citation>
    <scope>NUCLEOTIDE SEQUENCE [LARGE SCALE GENOMIC DNA]</scope>
    <source>
        <strain evidence="3 4">SJW1-29</strain>
    </source>
</reference>
<dbReference type="AlphaFoldDB" id="A0A7C9BGZ3"/>
<evidence type="ECO:0000313" key="4">
    <source>
        <dbReference type="Proteomes" id="UP000479293"/>
    </source>
</evidence>
<proteinExistence type="predicted"/>
<protein>
    <submittedName>
        <fullName evidence="3">YpdA family putative bacillithiol disulfide reductase</fullName>
    </submittedName>
</protein>
<keyword evidence="1" id="KW-0285">Flavoprotein</keyword>
<name>A0A7C9BGZ3_9BACT</name>